<dbReference type="InterPro" id="IPR036249">
    <property type="entry name" value="Thioredoxin-like_sf"/>
</dbReference>
<dbReference type="Gene3D" id="3.40.30.10">
    <property type="entry name" value="Glutaredoxin"/>
    <property type="match status" value="1"/>
</dbReference>
<dbReference type="GO" id="GO:0005737">
    <property type="term" value="C:cytoplasm"/>
    <property type="evidence" value="ECO:0007669"/>
    <property type="project" value="TreeGrafter"/>
</dbReference>
<dbReference type="PANTHER" id="PTHR12232">
    <property type="entry name" value="SH3 DOMAIN-BINDING GLUTAMIC ACID-RICH-LIKE PROTEIN"/>
    <property type="match status" value="1"/>
</dbReference>
<comment type="caution">
    <text evidence="2">The sequence shown here is derived from an EMBL/GenBank/DDBJ whole genome shotgun (WGS) entry which is preliminary data.</text>
</comment>
<evidence type="ECO:0000313" key="3">
    <source>
        <dbReference type="Proteomes" id="UP000242188"/>
    </source>
</evidence>
<protein>
    <submittedName>
        <fullName evidence="2">SH3 domain-binding glutamic acid-rich-like protein 3</fullName>
    </submittedName>
</protein>
<sequence length="91" mass="10573">MSELKLTVCVFQIQISQNTNRIKQVLESKKIPFEEIDLYIKPESRIDMMEKSGNPEILPPQLFNGDTYCGCFEQFDDALEDGVLLEFLRLK</sequence>
<organism evidence="2 3">
    <name type="scientific">Mizuhopecten yessoensis</name>
    <name type="common">Japanese scallop</name>
    <name type="synonym">Patinopecten yessoensis</name>
    <dbReference type="NCBI Taxonomy" id="6573"/>
    <lineage>
        <taxon>Eukaryota</taxon>
        <taxon>Metazoa</taxon>
        <taxon>Spiralia</taxon>
        <taxon>Lophotrochozoa</taxon>
        <taxon>Mollusca</taxon>
        <taxon>Bivalvia</taxon>
        <taxon>Autobranchia</taxon>
        <taxon>Pteriomorphia</taxon>
        <taxon>Pectinida</taxon>
        <taxon>Pectinoidea</taxon>
        <taxon>Pectinidae</taxon>
        <taxon>Mizuhopecten</taxon>
    </lineage>
</organism>
<dbReference type="InterPro" id="IPR006993">
    <property type="entry name" value="Glut_rich_SH3-bd"/>
</dbReference>
<dbReference type="PANTHER" id="PTHR12232:SF0">
    <property type="entry name" value="THIOREDOXIN DOMAIN-CONTAINING PROTEIN"/>
    <property type="match status" value="1"/>
</dbReference>
<comment type="similarity">
    <text evidence="1">Belongs to the SH3BGR family.</text>
</comment>
<dbReference type="Proteomes" id="UP000242188">
    <property type="component" value="Unassembled WGS sequence"/>
</dbReference>
<keyword evidence="3" id="KW-1185">Reference proteome</keyword>
<dbReference type="InterPro" id="IPR051033">
    <property type="entry name" value="SH3BGR"/>
</dbReference>
<dbReference type="Pfam" id="PF04908">
    <property type="entry name" value="SH3BGR"/>
    <property type="match status" value="1"/>
</dbReference>
<dbReference type="STRING" id="6573.A0A210PX78"/>
<evidence type="ECO:0000313" key="2">
    <source>
        <dbReference type="EMBL" id="OWF41066.1"/>
    </source>
</evidence>
<dbReference type="AlphaFoldDB" id="A0A210PX78"/>
<proteinExistence type="inferred from homology"/>
<dbReference type="PROSITE" id="PS51354">
    <property type="entry name" value="GLUTAREDOXIN_2"/>
    <property type="match status" value="1"/>
</dbReference>
<dbReference type="EMBL" id="NEDP02005424">
    <property type="protein sequence ID" value="OWF41066.1"/>
    <property type="molecule type" value="Genomic_DNA"/>
</dbReference>
<accession>A0A210PX78</accession>
<name>A0A210PX78_MIZYE</name>
<evidence type="ECO:0000256" key="1">
    <source>
        <dbReference type="ARBA" id="ARBA00007764"/>
    </source>
</evidence>
<dbReference type="SUPFAM" id="SSF52833">
    <property type="entry name" value="Thioredoxin-like"/>
    <property type="match status" value="1"/>
</dbReference>
<gene>
    <name evidence="2" type="ORF">KP79_PYT21046</name>
</gene>
<reference evidence="2 3" key="1">
    <citation type="journal article" date="2017" name="Nat. Ecol. Evol.">
        <title>Scallop genome provides insights into evolution of bilaterian karyotype and development.</title>
        <authorList>
            <person name="Wang S."/>
            <person name="Zhang J."/>
            <person name="Jiao W."/>
            <person name="Li J."/>
            <person name="Xun X."/>
            <person name="Sun Y."/>
            <person name="Guo X."/>
            <person name="Huan P."/>
            <person name="Dong B."/>
            <person name="Zhang L."/>
            <person name="Hu X."/>
            <person name="Sun X."/>
            <person name="Wang J."/>
            <person name="Zhao C."/>
            <person name="Wang Y."/>
            <person name="Wang D."/>
            <person name="Huang X."/>
            <person name="Wang R."/>
            <person name="Lv J."/>
            <person name="Li Y."/>
            <person name="Zhang Z."/>
            <person name="Liu B."/>
            <person name="Lu W."/>
            <person name="Hui Y."/>
            <person name="Liang J."/>
            <person name="Zhou Z."/>
            <person name="Hou R."/>
            <person name="Li X."/>
            <person name="Liu Y."/>
            <person name="Li H."/>
            <person name="Ning X."/>
            <person name="Lin Y."/>
            <person name="Zhao L."/>
            <person name="Xing Q."/>
            <person name="Dou J."/>
            <person name="Li Y."/>
            <person name="Mao J."/>
            <person name="Guo H."/>
            <person name="Dou H."/>
            <person name="Li T."/>
            <person name="Mu C."/>
            <person name="Jiang W."/>
            <person name="Fu Q."/>
            <person name="Fu X."/>
            <person name="Miao Y."/>
            <person name="Liu J."/>
            <person name="Yu Q."/>
            <person name="Li R."/>
            <person name="Liao H."/>
            <person name="Li X."/>
            <person name="Kong Y."/>
            <person name="Jiang Z."/>
            <person name="Chourrout D."/>
            <person name="Li R."/>
            <person name="Bao Z."/>
        </authorList>
    </citation>
    <scope>NUCLEOTIDE SEQUENCE [LARGE SCALE GENOMIC DNA]</scope>
    <source>
        <strain evidence="2 3">PY_sf001</strain>
    </source>
</reference>